<comment type="cofactor">
    <cofactor evidence="1 8">
        <name>heme</name>
        <dbReference type="ChEBI" id="CHEBI:30413"/>
    </cofactor>
</comment>
<dbReference type="GO" id="GO:0004497">
    <property type="term" value="F:monooxygenase activity"/>
    <property type="evidence" value="ECO:0007669"/>
    <property type="project" value="UniProtKB-KW"/>
</dbReference>
<keyword evidence="3 8" id="KW-0349">Heme</keyword>
<comment type="similarity">
    <text evidence="2 9">Belongs to the cytochrome P450 family.</text>
</comment>
<evidence type="ECO:0000256" key="6">
    <source>
        <dbReference type="ARBA" id="ARBA00023004"/>
    </source>
</evidence>
<dbReference type="Pfam" id="PF00067">
    <property type="entry name" value="p450"/>
    <property type="match status" value="1"/>
</dbReference>
<dbReference type="InterPro" id="IPR017972">
    <property type="entry name" value="Cyt_P450_CS"/>
</dbReference>
<evidence type="ECO:0000256" key="7">
    <source>
        <dbReference type="ARBA" id="ARBA00023033"/>
    </source>
</evidence>
<evidence type="ECO:0000256" key="9">
    <source>
        <dbReference type="RuleBase" id="RU000461"/>
    </source>
</evidence>
<evidence type="ECO:0008006" key="12">
    <source>
        <dbReference type="Google" id="ProtNLM"/>
    </source>
</evidence>
<keyword evidence="7 9" id="KW-0503">Monooxygenase</keyword>
<sequence length="144" mass="16947">METLRLFPPVPLISRQLEEEMKLSSCDVVIPKNTTVVVATYRTHRRDDIYPNPDYFDPDNFLPERSANRHYYSFIPFSAGPRSCVGRKYAMLKLKVILATVLRYYKVLPGPHYDRWKLQADVILKRTDGFMCRIESRRAYNAKK</sequence>
<feature type="binding site" description="axial binding residue" evidence="8">
    <location>
        <position position="84"/>
    </location>
    <ligand>
        <name>heme</name>
        <dbReference type="ChEBI" id="CHEBI:30413"/>
    </ligand>
    <ligandPart>
        <name>Fe</name>
        <dbReference type="ChEBI" id="CHEBI:18248"/>
    </ligandPart>
</feature>
<dbReference type="PRINTS" id="PR00463">
    <property type="entry name" value="EP450I"/>
</dbReference>
<evidence type="ECO:0000256" key="2">
    <source>
        <dbReference type="ARBA" id="ARBA00010617"/>
    </source>
</evidence>
<keyword evidence="11" id="KW-1185">Reference proteome</keyword>
<gene>
    <name evidence="10" type="ORF">LSTR_LSTR011801</name>
</gene>
<dbReference type="OrthoDB" id="1470350at2759"/>
<evidence type="ECO:0000256" key="5">
    <source>
        <dbReference type="ARBA" id="ARBA00023002"/>
    </source>
</evidence>
<dbReference type="GO" id="GO:0020037">
    <property type="term" value="F:heme binding"/>
    <property type="evidence" value="ECO:0007669"/>
    <property type="project" value="InterPro"/>
</dbReference>
<dbReference type="PROSITE" id="PS00086">
    <property type="entry name" value="CYTOCHROME_P450"/>
    <property type="match status" value="1"/>
</dbReference>
<evidence type="ECO:0000256" key="3">
    <source>
        <dbReference type="ARBA" id="ARBA00022617"/>
    </source>
</evidence>
<evidence type="ECO:0000256" key="4">
    <source>
        <dbReference type="ARBA" id="ARBA00022723"/>
    </source>
</evidence>
<evidence type="ECO:0000256" key="1">
    <source>
        <dbReference type="ARBA" id="ARBA00001971"/>
    </source>
</evidence>
<dbReference type="EMBL" id="QKKF02004910">
    <property type="protein sequence ID" value="RZF47064.1"/>
    <property type="molecule type" value="Genomic_DNA"/>
</dbReference>
<evidence type="ECO:0000256" key="8">
    <source>
        <dbReference type="PIRSR" id="PIRSR602401-1"/>
    </source>
</evidence>
<keyword evidence="5 9" id="KW-0560">Oxidoreductase</keyword>
<keyword evidence="6 8" id="KW-0408">Iron</keyword>
<dbReference type="SMR" id="A0A482XN94"/>
<dbReference type="InterPro" id="IPR001128">
    <property type="entry name" value="Cyt_P450"/>
</dbReference>
<dbReference type="GO" id="GO:0016705">
    <property type="term" value="F:oxidoreductase activity, acting on paired donors, with incorporation or reduction of molecular oxygen"/>
    <property type="evidence" value="ECO:0007669"/>
    <property type="project" value="InterPro"/>
</dbReference>
<evidence type="ECO:0000313" key="11">
    <source>
        <dbReference type="Proteomes" id="UP000291343"/>
    </source>
</evidence>
<dbReference type="SUPFAM" id="SSF48264">
    <property type="entry name" value="Cytochrome P450"/>
    <property type="match status" value="1"/>
</dbReference>
<reference evidence="10 11" key="1">
    <citation type="journal article" date="2017" name="Gigascience">
        <title>Genome sequence of the small brown planthopper, Laodelphax striatellus.</title>
        <authorList>
            <person name="Zhu J."/>
            <person name="Jiang F."/>
            <person name="Wang X."/>
            <person name="Yang P."/>
            <person name="Bao Y."/>
            <person name="Zhao W."/>
            <person name="Wang W."/>
            <person name="Lu H."/>
            <person name="Wang Q."/>
            <person name="Cui N."/>
            <person name="Li J."/>
            <person name="Chen X."/>
            <person name="Luo L."/>
            <person name="Yu J."/>
            <person name="Kang L."/>
            <person name="Cui F."/>
        </authorList>
    </citation>
    <scope>NUCLEOTIDE SEQUENCE [LARGE SCALE GENOMIC DNA]</scope>
    <source>
        <strain evidence="10">Lst14</strain>
    </source>
</reference>
<accession>A0A482XN94</accession>
<organism evidence="10 11">
    <name type="scientific">Laodelphax striatellus</name>
    <name type="common">Small brown planthopper</name>
    <name type="synonym">Delphax striatella</name>
    <dbReference type="NCBI Taxonomy" id="195883"/>
    <lineage>
        <taxon>Eukaryota</taxon>
        <taxon>Metazoa</taxon>
        <taxon>Ecdysozoa</taxon>
        <taxon>Arthropoda</taxon>
        <taxon>Hexapoda</taxon>
        <taxon>Insecta</taxon>
        <taxon>Pterygota</taxon>
        <taxon>Neoptera</taxon>
        <taxon>Paraneoptera</taxon>
        <taxon>Hemiptera</taxon>
        <taxon>Auchenorrhyncha</taxon>
        <taxon>Fulgoroidea</taxon>
        <taxon>Delphacidae</taxon>
        <taxon>Criomorphinae</taxon>
        <taxon>Laodelphax</taxon>
    </lineage>
</organism>
<dbReference type="STRING" id="195883.A0A482XN94"/>
<dbReference type="AlphaFoldDB" id="A0A482XN94"/>
<proteinExistence type="inferred from homology"/>
<dbReference type="PANTHER" id="PTHR24291:SF106">
    <property type="entry name" value="CYTOCHROME P450 4G1-RELATED"/>
    <property type="match status" value="1"/>
</dbReference>
<dbReference type="Proteomes" id="UP000291343">
    <property type="component" value="Unassembled WGS sequence"/>
</dbReference>
<dbReference type="InParanoid" id="A0A482XN94"/>
<dbReference type="InterPro" id="IPR036396">
    <property type="entry name" value="Cyt_P450_sf"/>
</dbReference>
<name>A0A482XN94_LAOST</name>
<dbReference type="Gene3D" id="1.10.630.10">
    <property type="entry name" value="Cytochrome P450"/>
    <property type="match status" value="1"/>
</dbReference>
<comment type="caution">
    <text evidence="10">The sequence shown here is derived from an EMBL/GenBank/DDBJ whole genome shotgun (WGS) entry which is preliminary data.</text>
</comment>
<dbReference type="GO" id="GO:0005506">
    <property type="term" value="F:iron ion binding"/>
    <property type="evidence" value="ECO:0007669"/>
    <property type="project" value="InterPro"/>
</dbReference>
<keyword evidence="4 8" id="KW-0479">Metal-binding</keyword>
<evidence type="ECO:0000313" key="10">
    <source>
        <dbReference type="EMBL" id="RZF47064.1"/>
    </source>
</evidence>
<dbReference type="InterPro" id="IPR050196">
    <property type="entry name" value="Cytochrome_P450_Monoox"/>
</dbReference>
<dbReference type="InterPro" id="IPR002401">
    <property type="entry name" value="Cyt_P450_E_grp-I"/>
</dbReference>
<protein>
    <recommendedName>
        <fullName evidence="12">Cytochrome P450</fullName>
    </recommendedName>
</protein>
<dbReference type="PANTHER" id="PTHR24291">
    <property type="entry name" value="CYTOCHROME P450 FAMILY 4"/>
    <property type="match status" value="1"/>
</dbReference>